<accession>B9SMI8</accession>
<proteinExistence type="predicted"/>
<dbReference type="AlphaFoldDB" id="B9SMI8"/>
<dbReference type="InParanoid" id="B9SMI8"/>
<reference evidence="2" key="1">
    <citation type="journal article" date="2010" name="Nat. Biotechnol.">
        <title>Draft genome sequence of the oilseed species Ricinus communis.</title>
        <authorList>
            <person name="Chan A.P."/>
            <person name="Crabtree J."/>
            <person name="Zhao Q."/>
            <person name="Lorenzi H."/>
            <person name="Orvis J."/>
            <person name="Puiu D."/>
            <person name="Melake-Berhan A."/>
            <person name="Jones K.M."/>
            <person name="Redman J."/>
            <person name="Chen G."/>
            <person name="Cahoon E.B."/>
            <person name="Gedil M."/>
            <person name="Stanke M."/>
            <person name="Haas B.J."/>
            <person name="Wortman J.R."/>
            <person name="Fraser-Liggett C.M."/>
            <person name="Ravel J."/>
            <person name="Rabinowicz P.D."/>
        </authorList>
    </citation>
    <scope>NUCLEOTIDE SEQUENCE [LARGE SCALE GENOMIC DNA]</scope>
    <source>
        <strain evidence="2">cv. Hale</strain>
    </source>
</reference>
<organism evidence="1 2">
    <name type="scientific">Ricinus communis</name>
    <name type="common">Castor bean</name>
    <dbReference type="NCBI Taxonomy" id="3988"/>
    <lineage>
        <taxon>Eukaryota</taxon>
        <taxon>Viridiplantae</taxon>
        <taxon>Streptophyta</taxon>
        <taxon>Embryophyta</taxon>
        <taxon>Tracheophyta</taxon>
        <taxon>Spermatophyta</taxon>
        <taxon>Magnoliopsida</taxon>
        <taxon>eudicotyledons</taxon>
        <taxon>Gunneridae</taxon>
        <taxon>Pentapetalae</taxon>
        <taxon>rosids</taxon>
        <taxon>fabids</taxon>
        <taxon>Malpighiales</taxon>
        <taxon>Euphorbiaceae</taxon>
        <taxon>Acalyphoideae</taxon>
        <taxon>Acalypheae</taxon>
        <taxon>Ricinus</taxon>
    </lineage>
</organism>
<sequence length="56" mass="6374">MTLETDAREDLDSEAKTLHFGSSQCLNYVLKCYDELDKLIEPPLPTSDNSRWSLPS</sequence>
<evidence type="ECO:0000313" key="1">
    <source>
        <dbReference type="EMBL" id="EEF35174.1"/>
    </source>
</evidence>
<protein>
    <submittedName>
        <fullName evidence="1">Uncharacterized protein</fullName>
    </submittedName>
</protein>
<dbReference type="Proteomes" id="UP000008311">
    <property type="component" value="Unassembled WGS sequence"/>
</dbReference>
<evidence type="ECO:0000313" key="2">
    <source>
        <dbReference type="Proteomes" id="UP000008311"/>
    </source>
</evidence>
<keyword evidence="2" id="KW-1185">Reference proteome</keyword>
<gene>
    <name evidence="1" type="ORF">RCOM_0988240</name>
</gene>
<name>B9SMI8_RICCO</name>
<dbReference type="EMBL" id="EQ974035">
    <property type="protein sequence ID" value="EEF35174.1"/>
    <property type="molecule type" value="Genomic_DNA"/>
</dbReference>